<comment type="caution">
    <text evidence="1">The sequence shown here is derived from an EMBL/GenBank/DDBJ whole genome shotgun (WGS) entry which is preliminary data.</text>
</comment>
<dbReference type="EMBL" id="BGZK01000461">
    <property type="protein sequence ID" value="GBP44960.1"/>
    <property type="molecule type" value="Genomic_DNA"/>
</dbReference>
<protein>
    <submittedName>
        <fullName evidence="1">Uncharacterized protein</fullName>
    </submittedName>
</protein>
<proteinExistence type="predicted"/>
<dbReference type="Proteomes" id="UP000299102">
    <property type="component" value="Unassembled WGS sequence"/>
</dbReference>
<reference evidence="1 2" key="1">
    <citation type="journal article" date="2019" name="Commun. Biol.">
        <title>The bagworm genome reveals a unique fibroin gene that provides high tensile strength.</title>
        <authorList>
            <person name="Kono N."/>
            <person name="Nakamura H."/>
            <person name="Ohtoshi R."/>
            <person name="Tomita M."/>
            <person name="Numata K."/>
            <person name="Arakawa K."/>
        </authorList>
    </citation>
    <scope>NUCLEOTIDE SEQUENCE [LARGE SCALE GENOMIC DNA]</scope>
</reference>
<sequence length="73" mass="8327">MTSRPCLECENDFGACSKSGGEENCIAEVPEQKVVAYPVGLIWDLKEHPLYTLAKRVSSWSKILRIIIYVHRF</sequence>
<keyword evidence="2" id="KW-1185">Reference proteome</keyword>
<organism evidence="1 2">
    <name type="scientific">Eumeta variegata</name>
    <name type="common">Bagworm moth</name>
    <name type="synonym">Eumeta japonica</name>
    <dbReference type="NCBI Taxonomy" id="151549"/>
    <lineage>
        <taxon>Eukaryota</taxon>
        <taxon>Metazoa</taxon>
        <taxon>Ecdysozoa</taxon>
        <taxon>Arthropoda</taxon>
        <taxon>Hexapoda</taxon>
        <taxon>Insecta</taxon>
        <taxon>Pterygota</taxon>
        <taxon>Neoptera</taxon>
        <taxon>Endopterygota</taxon>
        <taxon>Lepidoptera</taxon>
        <taxon>Glossata</taxon>
        <taxon>Ditrysia</taxon>
        <taxon>Tineoidea</taxon>
        <taxon>Psychidae</taxon>
        <taxon>Oiketicinae</taxon>
        <taxon>Eumeta</taxon>
    </lineage>
</organism>
<dbReference type="AlphaFoldDB" id="A0A4C1W289"/>
<evidence type="ECO:0000313" key="1">
    <source>
        <dbReference type="EMBL" id="GBP44960.1"/>
    </source>
</evidence>
<evidence type="ECO:0000313" key="2">
    <source>
        <dbReference type="Proteomes" id="UP000299102"/>
    </source>
</evidence>
<accession>A0A4C1W289</accession>
<gene>
    <name evidence="1" type="ORF">EVAR_84451_1</name>
</gene>
<name>A0A4C1W289_EUMVA</name>